<proteinExistence type="predicted"/>
<dbReference type="AlphaFoldDB" id="A0A564ZK36"/>
<dbReference type="Proteomes" id="UP000334340">
    <property type="component" value="Unassembled WGS sequence"/>
</dbReference>
<dbReference type="EMBL" id="CABIKM010000021">
    <property type="protein sequence ID" value="VUZ84908.1"/>
    <property type="molecule type" value="Genomic_DNA"/>
</dbReference>
<accession>A0A564ZK36</accession>
<evidence type="ECO:0000313" key="2">
    <source>
        <dbReference type="Proteomes" id="UP000334340"/>
    </source>
</evidence>
<evidence type="ECO:0000313" key="1">
    <source>
        <dbReference type="EMBL" id="VUZ84908.1"/>
    </source>
</evidence>
<keyword evidence="2" id="KW-1185">Reference proteome</keyword>
<sequence>MAYSVAHLIQSLKPPPLRGREDPVEASLFHLKLLNKRILLPIPHLKFRYD</sequence>
<name>A0A564ZK36_9BACT</name>
<feature type="non-terminal residue" evidence="1">
    <location>
        <position position="50"/>
    </location>
</feature>
<reference evidence="1 2" key="1">
    <citation type="submission" date="2019-07" db="EMBL/GenBank/DDBJ databases">
        <authorList>
            <person name="Cremers G."/>
        </authorList>
    </citation>
    <scope>NUCLEOTIDE SEQUENCE [LARGE SCALE GENOMIC DNA]</scope>
</reference>
<protein>
    <submittedName>
        <fullName evidence="1">Uncharacterized protein</fullName>
    </submittedName>
</protein>
<organism evidence="1 2">
    <name type="scientific">Candidatus Methylomirabilis lanthanidiphila</name>
    <dbReference type="NCBI Taxonomy" id="2211376"/>
    <lineage>
        <taxon>Bacteria</taxon>
        <taxon>Candidatus Methylomirabilota</taxon>
        <taxon>Candidatus Methylomirabilia</taxon>
        <taxon>Candidatus Methylomirabilales</taxon>
        <taxon>Candidatus Methylomirabilaceae</taxon>
        <taxon>Candidatus Methylomirabilis</taxon>
    </lineage>
</organism>
<gene>
    <name evidence="1" type="ORF">MELA_01283</name>
</gene>